<accession>A0A432WD62</accession>
<organism evidence="2 3">
    <name type="scientific">Aliidiomarina soli</name>
    <dbReference type="NCBI Taxonomy" id="1928574"/>
    <lineage>
        <taxon>Bacteria</taxon>
        <taxon>Pseudomonadati</taxon>
        <taxon>Pseudomonadota</taxon>
        <taxon>Gammaproteobacteria</taxon>
        <taxon>Alteromonadales</taxon>
        <taxon>Idiomarinaceae</taxon>
        <taxon>Aliidiomarina</taxon>
    </lineage>
</organism>
<gene>
    <name evidence="2" type="ORF">CWE14_13370</name>
</gene>
<name>A0A432WD62_9GAMM</name>
<dbReference type="PROSITE" id="PS51257">
    <property type="entry name" value="PROKAR_LIPOPROTEIN"/>
    <property type="match status" value="1"/>
</dbReference>
<feature type="chain" id="PRO_5019356689" evidence="1">
    <location>
        <begin position="25"/>
        <end position="1004"/>
    </location>
</feature>
<dbReference type="InterPro" id="IPR001611">
    <property type="entry name" value="Leu-rich_rpt"/>
</dbReference>
<protein>
    <submittedName>
        <fullName evidence="2">Uncharacterized protein</fullName>
    </submittedName>
</protein>
<evidence type="ECO:0000313" key="2">
    <source>
        <dbReference type="EMBL" id="RUO30352.1"/>
    </source>
</evidence>
<dbReference type="Proteomes" id="UP000287823">
    <property type="component" value="Unassembled WGS sequence"/>
</dbReference>
<dbReference type="SUPFAM" id="SSF52058">
    <property type="entry name" value="L domain-like"/>
    <property type="match status" value="1"/>
</dbReference>
<evidence type="ECO:0000256" key="1">
    <source>
        <dbReference type="SAM" id="SignalP"/>
    </source>
</evidence>
<keyword evidence="3" id="KW-1185">Reference proteome</keyword>
<dbReference type="AlphaFoldDB" id="A0A432WD62"/>
<reference evidence="2 3" key="1">
    <citation type="journal article" date="2011" name="Front. Microbiol.">
        <title>Genomic signatures of strain selection and enhancement in Bacillus atrophaeus var. globigii, a historical biowarfare simulant.</title>
        <authorList>
            <person name="Gibbons H.S."/>
            <person name="Broomall S.M."/>
            <person name="McNew L.A."/>
            <person name="Daligault H."/>
            <person name="Chapman C."/>
            <person name="Bruce D."/>
            <person name="Karavis M."/>
            <person name="Krepps M."/>
            <person name="McGregor P.A."/>
            <person name="Hong C."/>
            <person name="Park K.H."/>
            <person name="Akmal A."/>
            <person name="Feldman A."/>
            <person name="Lin J.S."/>
            <person name="Chang W.E."/>
            <person name="Higgs B.W."/>
            <person name="Demirev P."/>
            <person name="Lindquist J."/>
            <person name="Liem A."/>
            <person name="Fochler E."/>
            <person name="Read T.D."/>
            <person name="Tapia R."/>
            <person name="Johnson S."/>
            <person name="Bishop-Lilly K.A."/>
            <person name="Detter C."/>
            <person name="Han C."/>
            <person name="Sozhamannan S."/>
            <person name="Rosenzweig C.N."/>
            <person name="Skowronski E.W."/>
        </authorList>
    </citation>
    <scope>NUCLEOTIDE SEQUENCE [LARGE SCALE GENOMIC DNA]</scope>
    <source>
        <strain evidence="2 3">Y4G10-17</strain>
    </source>
</reference>
<proteinExistence type="predicted"/>
<dbReference type="InterPro" id="IPR032675">
    <property type="entry name" value="LRR_dom_sf"/>
</dbReference>
<evidence type="ECO:0000313" key="3">
    <source>
        <dbReference type="Proteomes" id="UP000287823"/>
    </source>
</evidence>
<comment type="caution">
    <text evidence="2">The sequence shown here is derived from an EMBL/GenBank/DDBJ whole genome shotgun (WGS) entry which is preliminary data.</text>
</comment>
<sequence length="1004" mass="109314">MFPIKSLLGAILAPALALSLAACGGDSTSYTVTTSAGEGGTISPTQRTVGAGKSTSFSINPLTGYRISQVSGCNGQLSGRNYEIAEVTQDCQVNASFETQTYTVTTEFNFGDQQPGEAILPTINPQSVEVLYNQQQTFELRLPDDKWTFNTATGCPVSMFRIQAGTNISITTRPILRSCTLELDITPPNANTSYEISADIANGNAYLEGPERPSDSFSYGEQVHIDLQPIGERELIRFAPSSTSCEFQQDGTSVTITVLGNCHFSALFLAEDEHNFASNSLLRAFRDAQDLAPEDHLTEALVAAVESIDLFTDESVVLNLQGIQAAQSLKSLAFRTVQADLAPLASLQLTTLKVEKVEYNGPLSLEPLQTMPLRHLQLTFFEATQQDYDLLSGLSDLRSLNLSSNRGLQKIDFVEHLSKLETLTLSQSGVVDIRPVLQSGLPLHPGTAHFAVNGCASLEQPVTQDVINELETNGVSTSVGSNSNLSLCPDSTDYYNGTLTADLSTDQLTLDWSSDADDVVSCAVYYNLHAQQPRVMDAEIAPCGVTGSETLSVDLEVQKVDLYINDGLFPVPVKVASTLVNSTNDSTQLRLAAVDWGQTTFKANPYLVPGRSALLRAHVIADNSPTLPVVRATLRLNGSSETLNLDPPGAIPAAPVFDSLNGSYQLPIPAEFMQQGLAIDISMDGDLLYTVEPSFADPNTLYLTVVPMVVNGVAPDIPSNAELARTIKEYWPIGEVVIERRSQFEVENSNSLVGARDLLYMLRDLHAQEGAQHYYHGFFNIDALDIRDAAGVAFRPGRVGVTWDSSYGLEGTFAHELGHNFSVGHIDCGGPSSVEVQYPYAPEYMGSIGVNHDFSEIYGSEQRADVMSYCDPSFTSDWVYEKAQDHLTAYPPRPFNEAKAFDATVLSQPTYSTYISGVIDQVEGSSRILSHFELNQAAGRENYGPFLMIATDSNGQKIERNFAIEQISESTSETNGYFNVRLPAYDIRDVQILYQGKEVLRVQL</sequence>
<dbReference type="Gene3D" id="3.80.10.10">
    <property type="entry name" value="Ribonuclease Inhibitor"/>
    <property type="match status" value="1"/>
</dbReference>
<dbReference type="RefSeq" id="WP_126799833.1">
    <property type="nucleotide sequence ID" value="NZ_PIPO01000006.1"/>
</dbReference>
<keyword evidence="1" id="KW-0732">Signal</keyword>
<dbReference type="EMBL" id="PIPO01000006">
    <property type="protein sequence ID" value="RUO30352.1"/>
    <property type="molecule type" value="Genomic_DNA"/>
</dbReference>
<dbReference type="PROSITE" id="PS51450">
    <property type="entry name" value="LRR"/>
    <property type="match status" value="1"/>
</dbReference>
<dbReference type="SUPFAM" id="SSF55486">
    <property type="entry name" value="Metalloproteases ('zincins'), catalytic domain"/>
    <property type="match status" value="1"/>
</dbReference>
<feature type="signal peptide" evidence="1">
    <location>
        <begin position="1"/>
        <end position="24"/>
    </location>
</feature>